<keyword evidence="2" id="KW-1185">Reference proteome</keyword>
<feature type="compositionally biased region" description="Polar residues" evidence="1">
    <location>
        <begin position="176"/>
        <end position="188"/>
    </location>
</feature>
<sequence length="234" mass="25828">MFHTERRFLFNRKTSGCIIEEEKSFAFNTPVGYARFIHQDIIASENQIELVSKVSTEGQELSDGGSDKSEKEANSLEKTTEDPGSKLSNQPEEVVKEDVTKMIRTDSTIGVPTSTVDSVISTREDSSMELTSDQITSNMDSRLAQDVREVRPNFPFIGDIDPAGNIVNNKQEDPSVESTSDQTTSTVHSRMAPNYGGWRSNNPLIGDIIPGDLLNNIQGVLFPKDANKPAQDET</sequence>
<feature type="compositionally biased region" description="Basic and acidic residues" evidence="1">
    <location>
        <begin position="65"/>
        <end position="84"/>
    </location>
</feature>
<dbReference type="Proteomes" id="UP000694844">
    <property type="component" value="Chromosome 9"/>
</dbReference>
<name>A0A8B8BXJ3_CRAVI</name>
<dbReference type="RefSeq" id="XP_022308103.1">
    <property type="nucleotide sequence ID" value="XM_022452395.1"/>
</dbReference>
<dbReference type="KEGG" id="cvn:111114107"/>
<evidence type="ECO:0000256" key="1">
    <source>
        <dbReference type="SAM" id="MobiDB-lite"/>
    </source>
</evidence>
<gene>
    <name evidence="3" type="primary">LOC111114107</name>
</gene>
<dbReference type="AlphaFoldDB" id="A0A8B8BXJ3"/>
<reference evidence="3" key="1">
    <citation type="submission" date="2025-08" db="UniProtKB">
        <authorList>
            <consortium name="RefSeq"/>
        </authorList>
    </citation>
    <scope>IDENTIFICATION</scope>
    <source>
        <tissue evidence="3">Whole sample</tissue>
    </source>
</reference>
<accession>A0A8B8BXJ3</accession>
<feature type="region of interest" description="Disordered" evidence="1">
    <location>
        <begin position="55"/>
        <end position="94"/>
    </location>
</feature>
<evidence type="ECO:0000313" key="2">
    <source>
        <dbReference type="Proteomes" id="UP000694844"/>
    </source>
</evidence>
<protein>
    <submittedName>
        <fullName evidence="3">Uncharacterized protein LOC111114107</fullName>
    </submittedName>
</protein>
<dbReference type="GeneID" id="111114107"/>
<feature type="region of interest" description="Disordered" evidence="1">
    <location>
        <begin position="171"/>
        <end position="194"/>
    </location>
</feature>
<evidence type="ECO:0000313" key="3">
    <source>
        <dbReference type="RefSeq" id="XP_022308103.1"/>
    </source>
</evidence>
<organism evidence="2 3">
    <name type="scientific">Crassostrea virginica</name>
    <name type="common">Eastern oyster</name>
    <dbReference type="NCBI Taxonomy" id="6565"/>
    <lineage>
        <taxon>Eukaryota</taxon>
        <taxon>Metazoa</taxon>
        <taxon>Spiralia</taxon>
        <taxon>Lophotrochozoa</taxon>
        <taxon>Mollusca</taxon>
        <taxon>Bivalvia</taxon>
        <taxon>Autobranchia</taxon>
        <taxon>Pteriomorphia</taxon>
        <taxon>Ostreida</taxon>
        <taxon>Ostreoidea</taxon>
        <taxon>Ostreidae</taxon>
        <taxon>Crassostrea</taxon>
    </lineage>
</organism>
<proteinExistence type="predicted"/>